<evidence type="ECO:0000256" key="1">
    <source>
        <dbReference type="ARBA" id="ARBA00023157"/>
    </source>
</evidence>
<name>A0A915HK57_ROMCU</name>
<dbReference type="GO" id="GO:0004653">
    <property type="term" value="F:polypeptide N-acetylgalactosaminyltransferase activity"/>
    <property type="evidence" value="ECO:0007669"/>
    <property type="project" value="TreeGrafter"/>
</dbReference>
<keyword evidence="2" id="KW-0472">Membrane</keyword>
<keyword evidence="2" id="KW-0812">Transmembrane</keyword>
<feature type="transmembrane region" description="Helical" evidence="2">
    <location>
        <begin position="12"/>
        <end position="34"/>
    </location>
</feature>
<evidence type="ECO:0000256" key="2">
    <source>
        <dbReference type="SAM" id="Phobius"/>
    </source>
</evidence>
<accession>A0A915HK57</accession>
<dbReference type="AlphaFoldDB" id="A0A915HK57"/>
<dbReference type="WBParaSite" id="nRc.2.0.1.t01721-RA">
    <property type="protein sequence ID" value="nRc.2.0.1.t01721-RA"/>
    <property type="gene ID" value="nRc.2.0.1.g01721"/>
</dbReference>
<organism evidence="4 5">
    <name type="scientific">Romanomermis culicivorax</name>
    <name type="common">Nematode worm</name>
    <dbReference type="NCBI Taxonomy" id="13658"/>
    <lineage>
        <taxon>Eukaryota</taxon>
        <taxon>Metazoa</taxon>
        <taxon>Ecdysozoa</taxon>
        <taxon>Nematoda</taxon>
        <taxon>Enoplea</taxon>
        <taxon>Dorylaimia</taxon>
        <taxon>Mermithida</taxon>
        <taxon>Mermithoidea</taxon>
        <taxon>Mermithidae</taxon>
        <taxon>Romanomermis</taxon>
    </lineage>
</organism>
<sequence>MLPIFRKWRRKLFVPFMIFITFLSIWMLMTMFLLELQEQFFQNGGQQPPNDISQSDYEYLKNRVQVVVGHYNGNLPKDENKKKNLSQETINENNYNPFPGFGEKGKAVRLNGEDEIKSKDLFQINQFNLVASDRIALNRTLLDARKKACQFLQSPLEKFAMQQSVPVHIVRSKKRVGLIRARLLGAERGEGKVLTFLDSHCECTEGWLEPLLSRISEDRTVAVCPIIDVINDRTFAYNKGIELFRGGFNWNLQFRWYSVSPKEIARRGRDSTAPIR</sequence>
<dbReference type="OMA" id="PNAGEMG"/>
<dbReference type="Proteomes" id="UP000887565">
    <property type="component" value="Unplaced"/>
</dbReference>
<keyword evidence="1" id="KW-1015">Disulfide bond</keyword>
<dbReference type="GO" id="GO:0006493">
    <property type="term" value="P:protein O-linked glycosylation"/>
    <property type="evidence" value="ECO:0007669"/>
    <property type="project" value="TreeGrafter"/>
</dbReference>
<dbReference type="SUPFAM" id="SSF53448">
    <property type="entry name" value="Nucleotide-diphospho-sugar transferases"/>
    <property type="match status" value="1"/>
</dbReference>
<dbReference type="PANTHER" id="PTHR11675">
    <property type="entry name" value="N-ACETYLGALACTOSAMINYLTRANSFERASE"/>
    <property type="match status" value="1"/>
</dbReference>
<protein>
    <submittedName>
        <fullName evidence="5">Glycosyltransferase 2-like domain-containing protein</fullName>
    </submittedName>
</protein>
<keyword evidence="2" id="KW-1133">Transmembrane helix</keyword>
<keyword evidence="4" id="KW-1185">Reference proteome</keyword>
<proteinExistence type="predicted"/>
<dbReference type="PANTHER" id="PTHR11675:SF118">
    <property type="entry name" value="POLYPEPTIDE N-ACETYLGALACTOSAMINYLTRANSFERASE 3"/>
    <property type="match status" value="1"/>
</dbReference>
<dbReference type="InterPro" id="IPR001173">
    <property type="entry name" value="Glyco_trans_2-like"/>
</dbReference>
<dbReference type="InterPro" id="IPR029044">
    <property type="entry name" value="Nucleotide-diphossugar_trans"/>
</dbReference>
<evidence type="ECO:0000259" key="3">
    <source>
        <dbReference type="Pfam" id="PF00535"/>
    </source>
</evidence>
<evidence type="ECO:0000313" key="4">
    <source>
        <dbReference type="Proteomes" id="UP000887565"/>
    </source>
</evidence>
<reference evidence="5" key="1">
    <citation type="submission" date="2022-11" db="UniProtKB">
        <authorList>
            <consortium name="WormBaseParasite"/>
        </authorList>
    </citation>
    <scope>IDENTIFICATION</scope>
</reference>
<dbReference type="Pfam" id="PF00535">
    <property type="entry name" value="Glycos_transf_2"/>
    <property type="match status" value="1"/>
</dbReference>
<feature type="domain" description="Glycosyltransferase 2-like" evidence="3">
    <location>
        <begin position="156"/>
        <end position="248"/>
    </location>
</feature>
<evidence type="ECO:0000313" key="5">
    <source>
        <dbReference type="WBParaSite" id="nRc.2.0.1.t01721-RA"/>
    </source>
</evidence>
<dbReference type="GO" id="GO:0005794">
    <property type="term" value="C:Golgi apparatus"/>
    <property type="evidence" value="ECO:0007669"/>
    <property type="project" value="TreeGrafter"/>
</dbReference>
<dbReference type="Gene3D" id="3.90.550.10">
    <property type="entry name" value="Spore Coat Polysaccharide Biosynthesis Protein SpsA, Chain A"/>
    <property type="match status" value="2"/>
</dbReference>